<feature type="region of interest" description="Disordered" evidence="3">
    <location>
        <begin position="648"/>
        <end position="681"/>
    </location>
</feature>
<feature type="compositionally biased region" description="Polar residues" evidence="3">
    <location>
        <begin position="537"/>
        <end position="551"/>
    </location>
</feature>
<feature type="compositionally biased region" description="Polar residues" evidence="3">
    <location>
        <begin position="723"/>
        <end position="738"/>
    </location>
</feature>
<feature type="compositionally biased region" description="Polar residues" evidence="3">
    <location>
        <begin position="598"/>
        <end position="607"/>
    </location>
</feature>
<protein>
    <recommendedName>
        <fullName evidence="8">HTH luxR-type domain-containing protein</fullName>
    </recommendedName>
</protein>
<feature type="domain" description="Response regulatory" evidence="5">
    <location>
        <begin position="14"/>
        <end position="130"/>
    </location>
</feature>
<dbReference type="PROSITE" id="PS50110">
    <property type="entry name" value="RESPONSE_REGULATORY"/>
    <property type="match status" value="1"/>
</dbReference>
<feature type="compositionally biased region" description="Polar residues" evidence="3">
    <location>
        <begin position="569"/>
        <end position="583"/>
    </location>
</feature>
<dbReference type="SMART" id="SM00421">
    <property type="entry name" value="HTH_LUXR"/>
    <property type="match status" value="1"/>
</dbReference>
<organism evidence="6 7">
    <name type="scientific">Bradyrhizobium japonicum</name>
    <dbReference type="NCBI Taxonomy" id="375"/>
    <lineage>
        <taxon>Bacteria</taxon>
        <taxon>Pseudomonadati</taxon>
        <taxon>Pseudomonadota</taxon>
        <taxon>Alphaproteobacteria</taxon>
        <taxon>Hyphomicrobiales</taxon>
        <taxon>Nitrobacteraceae</taxon>
        <taxon>Bradyrhizobium</taxon>
    </lineage>
</organism>
<dbReference type="Pfam" id="PF00196">
    <property type="entry name" value="GerE"/>
    <property type="match status" value="1"/>
</dbReference>
<proteinExistence type="predicted"/>
<feature type="compositionally biased region" description="Polar residues" evidence="3">
    <location>
        <begin position="429"/>
        <end position="438"/>
    </location>
</feature>
<dbReference type="EMBL" id="CP017637">
    <property type="protein sequence ID" value="APG09635.1"/>
    <property type="molecule type" value="Genomic_DNA"/>
</dbReference>
<dbReference type="GO" id="GO:0006355">
    <property type="term" value="P:regulation of DNA-templated transcription"/>
    <property type="evidence" value="ECO:0007669"/>
    <property type="project" value="InterPro"/>
</dbReference>
<sequence length="785" mass="81528">MREAERRKPMRRVRLVIADRLPIVLQGFVSLLGAQPDFEVVACCLDGASCLAAIRSLTPDVVLLEDGFTDVTASDILAVVDDEGLSSRLVFFTATVTCGDLAKALATGACGAISMNAKPEALVQFLRLEKPGSDLARVGNEANGIASFGNNVLAVLTVNERTIMDLVAEGLSDSEIARILGVSLEIVRIHIDHARQKLGINSRTELAALALSRRYGAMSILAAAILAALDDSTGHAATESFTVMAANDCAEVVTIKIRRKETVTGGTPVRGAGKDRASAATSSPTGKLVDPVAEIAASLFAQATLNAPRPGSSSYSIFMVAAFAALIYELDGANHAVHAFNFGDEIVTSSTASDANGLASALSGFANFGGTAVYDRAFAFEFAQGDTIAADGSELYVGNAHAEDSGSNREITIPRDSGTVDVVAAAANEASQRDPTQTGRDHVSDQGQSQSDLRPSNNSSEATKCEAPGDEFNHDQPQKALHQSDNGSVAAKGHAKHETLGDGSNHGQSQKALHESDDGSVAAKGHAKHETLGHGSNHGQSQKALQESDNGSVAAKGHAKHETLGDGSNHGQSQKALQESDNGSVAAKGHAKHEASGDGSNHGQSQKALHETDNGSVAVERHAKHEASAEDTYRGQAHGNLQTFEDGSAAGKQHAQHPQAGDLDTGNPQQDIPTASVNSANDGHSALKIKTAGNAGPCSDNASHAKSAVGTQLGDSFHFKNGADNTSSDILDPQQLSHGSGEAFGDGQPAEGPVRVQDADQIDISNASHHDHWHANLHAAHDLIV</sequence>
<dbReference type="InterPro" id="IPR016032">
    <property type="entry name" value="Sig_transdc_resp-reg_C-effctor"/>
</dbReference>
<dbReference type="SUPFAM" id="SSF52172">
    <property type="entry name" value="CheY-like"/>
    <property type="match status" value="1"/>
</dbReference>
<feature type="compositionally biased region" description="Polar residues" evidence="3">
    <location>
        <begin position="666"/>
        <end position="681"/>
    </location>
</feature>
<dbReference type="GO" id="GO:0000160">
    <property type="term" value="P:phosphorelay signal transduction system"/>
    <property type="evidence" value="ECO:0007669"/>
    <property type="project" value="InterPro"/>
</dbReference>
<evidence type="ECO:0000313" key="7">
    <source>
        <dbReference type="Proteomes" id="UP000181962"/>
    </source>
</evidence>
<feature type="region of interest" description="Disordered" evidence="3">
    <location>
        <begin position="429"/>
        <end position="635"/>
    </location>
</feature>
<dbReference type="SUPFAM" id="SSF46894">
    <property type="entry name" value="C-terminal effector domain of the bipartite response regulators"/>
    <property type="match status" value="1"/>
</dbReference>
<dbReference type="InterPro" id="IPR039420">
    <property type="entry name" value="WalR-like"/>
</dbReference>
<dbReference type="Proteomes" id="UP000181962">
    <property type="component" value="Chromosome"/>
</dbReference>
<evidence type="ECO:0008006" key="8">
    <source>
        <dbReference type="Google" id="ProtNLM"/>
    </source>
</evidence>
<feature type="region of interest" description="Disordered" evidence="3">
    <location>
        <begin position="720"/>
        <end position="753"/>
    </location>
</feature>
<accession>A0A1L3F8J0</accession>
<evidence type="ECO:0000256" key="3">
    <source>
        <dbReference type="SAM" id="MobiDB-lite"/>
    </source>
</evidence>
<feature type="compositionally biased region" description="Polar residues" evidence="3">
    <location>
        <begin position="445"/>
        <end position="462"/>
    </location>
</feature>
<dbReference type="CDD" id="cd06170">
    <property type="entry name" value="LuxR_C_like"/>
    <property type="match status" value="1"/>
</dbReference>
<reference evidence="6 7" key="1">
    <citation type="submission" date="2016-11" db="EMBL/GenBank/DDBJ databases">
        <title>Complete Genome Sequence of Bradyrhizobium sp. strain J5, an isolated from soybean nodule in Hokkaido.</title>
        <authorList>
            <person name="Kanehara K."/>
        </authorList>
    </citation>
    <scope>NUCLEOTIDE SEQUENCE [LARGE SCALE GENOMIC DNA]</scope>
    <source>
        <strain evidence="6 7">J5</strain>
    </source>
</reference>
<gene>
    <name evidence="6" type="ORF">BKD09_14935</name>
</gene>
<dbReference type="PANTHER" id="PTHR43214">
    <property type="entry name" value="TWO-COMPONENT RESPONSE REGULATOR"/>
    <property type="match status" value="1"/>
</dbReference>
<comment type="caution">
    <text evidence="2">Lacks conserved residue(s) required for the propagation of feature annotation.</text>
</comment>
<feature type="region of interest" description="Disordered" evidence="3">
    <location>
        <begin position="264"/>
        <end position="285"/>
    </location>
</feature>
<evidence type="ECO:0000313" key="6">
    <source>
        <dbReference type="EMBL" id="APG09635.1"/>
    </source>
</evidence>
<dbReference type="InterPro" id="IPR011006">
    <property type="entry name" value="CheY-like_superfamily"/>
</dbReference>
<dbReference type="PROSITE" id="PS50043">
    <property type="entry name" value="HTH_LUXR_2"/>
    <property type="match status" value="1"/>
</dbReference>
<dbReference type="AlphaFoldDB" id="A0A1L3F8J0"/>
<dbReference type="GO" id="GO:0003677">
    <property type="term" value="F:DNA binding"/>
    <property type="evidence" value="ECO:0007669"/>
    <property type="project" value="UniProtKB-KW"/>
</dbReference>
<dbReference type="Gene3D" id="3.40.50.2300">
    <property type="match status" value="1"/>
</dbReference>
<evidence type="ECO:0000259" key="4">
    <source>
        <dbReference type="PROSITE" id="PS50043"/>
    </source>
</evidence>
<dbReference type="InterPro" id="IPR036388">
    <property type="entry name" value="WH-like_DNA-bd_sf"/>
</dbReference>
<feature type="domain" description="HTH luxR-type" evidence="4">
    <location>
        <begin position="149"/>
        <end position="214"/>
    </location>
</feature>
<evidence type="ECO:0000256" key="2">
    <source>
        <dbReference type="PROSITE-ProRule" id="PRU00169"/>
    </source>
</evidence>
<dbReference type="Gene3D" id="1.10.10.10">
    <property type="entry name" value="Winged helix-like DNA-binding domain superfamily/Winged helix DNA-binding domain"/>
    <property type="match status" value="1"/>
</dbReference>
<keyword evidence="1" id="KW-0238">DNA-binding</keyword>
<evidence type="ECO:0000256" key="1">
    <source>
        <dbReference type="ARBA" id="ARBA00023125"/>
    </source>
</evidence>
<feature type="compositionally biased region" description="Basic and acidic residues" evidence="3">
    <location>
        <begin position="608"/>
        <end position="633"/>
    </location>
</feature>
<dbReference type="InterPro" id="IPR000792">
    <property type="entry name" value="Tscrpt_reg_LuxR_C"/>
</dbReference>
<dbReference type="InterPro" id="IPR001789">
    <property type="entry name" value="Sig_transdc_resp-reg_receiver"/>
</dbReference>
<evidence type="ECO:0000259" key="5">
    <source>
        <dbReference type="PROSITE" id="PS50110"/>
    </source>
</evidence>
<name>A0A1L3F8J0_BRAJP</name>